<dbReference type="InterPro" id="IPR000717">
    <property type="entry name" value="PCI_dom"/>
</dbReference>
<evidence type="ECO:0000256" key="1">
    <source>
        <dbReference type="ARBA" id="ARBA00022490"/>
    </source>
</evidence>
<dbReference type="Proteomes" id="UP001558632">
    <property type="component" value="Unassembled WGS sequence"/>
</dbReference>
<dbReference type="InterPro" id="IPR033464">
    <property type="entry name" value="CSN8_PSD8_EIF3K"/>
</dbReference>
<keyword evidence="3 4" id="KW-0648">Protein biosynthesis</keyword>
<dbReference type="Pfam" id="PF10075">
    <property type="entry name" value="CSN8_PSD8_EIF3K"/>
    <property type="match status" value="1"/>
</dbReference>
<accession>A0ABR3KCD9</accession>
<evidence type="ECO:0000256" key="4">
    <source>
        <dbReference type="HAMAP-Rule" id="MF_03010"/>
    </source>
</evidence>
<dbReference type="GO" id="GO:0003743">
    <property type="term" value="F:translation initiation factor activity"/>
    <property type="evidence" value="ECO:0007669"/>
    <property type="project" value="UniProtKB-KW"/>
</dbReference>
<feature type="domain" description="PCI" evidence="5">
    <location>
        <begin position="39"/>
        <end position="209"/>
    </location>
</feature>
<evidence type="ECO:0000313" key="7">
    <source>
        <dbReference type="Proteomes" id="UP001558632"/>
    </source>
</evidence>
<comment type="function">
    <text evidence="4">Component of the eukaryotic translation initiation factor 3 (eIF-3) complex, which is involved in protein synthesis of a specialized repertoire of mRNAs and, together with other initiation factors, stimulates binding of mRNA and methionyl-tRNAi to the 40S ribosome. The eIF-3 complex specifically targets and initiates translation of a subset of mRNAs involved in cell proliferation.</text>
</comment>
<evidence type="ECO:0000256" key="3">
    <source>
        <dbReference type="ARBA" id="ARBA00022917"/>
    </source>
</evidence>
<dbReference type="EMBL" id="JBEUSY010000451">
    <property type="protein sequence ID" value="KAL1232593.1"/>
    <property type="molecule type" value="Genomic_DNA"/>
</dbReference>
<keyword evidence="1 4" id="KW-0963">Cytoplasm</keyword>
<protein>
    <recommendedName>
        <fullName evidence="4">Eukaryotic translation initiation factor 3 subunit K</fullName>
        <shortName evidence="4">eIF3k</shortName>
    </recommendedName>
    <alternativeName>
        <fullName evidence="4">eIF-3 p25</fullName>
    </alternativeName>
</protein>
<dbReference type="HAMAP" id="MF_03010">
    <property type="entry name" value="eIF3k"/>
    <property type="match status" value="1"/>
</dbReference>
<evidence type="ECO:0000256" key="2">
    <source>
        <dbReference type="ARBA" id="ARBA00022540"/>
    </source>
</evidence>
<dbReference type="Gene3D" id="1.25.40.250">
    <property type="entry name" value="ARM repeat, domain 1"/>
    <property type="match status" value="1"/>
</dbReference>
<dbReference type="SUPFAM" id="SSF46785">
    <property type="entry name" value="Winged helix' DNA-binding domain"/>
    <property type="match status" value="1"/>
</dbReference>
<keyword evidence="2 4" id="KW-0396">Initiation factor</keyword>
<name>A0ABR3KCD9_TRISP</name>
<evidence type="ECO:0000259" key="5">
    <source>
        <dbReference type="PROSITE" id="PS50250"/>
    </source>
</evidence>
<dbReference type="InterPro" id="IPR009374">
    <property type="entry name" value="eIF3k"/>
</dbReference>
<dbReference type="PROSITE" id="PS50250">
    <property type="entry name" value="PCI"/>
    <property type="match status" value="1"/>
</dbReference>
<dbReference type="InterPro" id="IPR036390">
    <property type="entry name" value="WH_DNA-bd_sf"/>
</dbReference>
<comment type="similarity">
    <text evidence="4">Belongs to the eIF-3 subunit K family.</text>
</comment>
<dbReference type="InterPro" id="IPR016024">
    <property type="entry name" value="ARM-type_fold"/>
</dbReference>
<keyword evidence="7" id="KW-1185">Reference proteome</keyword>
<comment type="subcellular location">
    <subcellularLocation>
        <location evidence="4">Cytoplasm</location>
    </subcellularLocation>
</comment>
<dbReference type="SUPFAM" id="SSF48371">
    <property type="entry name" value="ARM repeat"/>
    <property type="match status" value="1"/>
</dbReference>
<dbReference type="InterPro" id="IPR016020">
    <property type="entry name" value="Transl_init_fac_sub12_N_euk"/>
</dbReference>
<comment type="subunit">
    <text evidence="4">Component of the eukaryotic translation initiation factor 3 (eIF-3) complex.</text>
</comment>
<dbReference type="PANTHER" id="PTHR13022:SF0">
    <property type="entry name" value="EUKARYOTIC TRANSLATION INITIATION FACTOR 3 SUBUNIT K"/>
    <property type="match status" value="1"/>
</dbReference>
<organism evidence="6 7">
    <name type="scientific">Trichinella spiralis</name>
    <name type="common">Trichina worm</name>
    <dbReference type="NCBI Taxonomy" id="6334"/>
    <lineage>
        <taxon>Eukaryota</taxon>
        <taxon>Metazoa</taxon>
        <taxon>Ecdysozoa</taxon>
        <taxon>Nematoda</taxon>
        <taxon>Enoplea</taxon>
        <taxon>Dorylaimia</taxon>
        <taxon>Trichinellida</taxon>
        <taxon>Trichinellidae</taxon>
        <taxon>Trichinella</taxon>
    </lineage>
</organism>
<sequence>MEKYRQQFLERCDGVNRYNPDNVEFLEKYVREQCDKQGVDMEANLTLLKLYQLNPNLYNERIVCRIFLKCVMALPSADMVLAKCLLDEYRMESECLKTICDISALLETCRFKEAWQLIRKEADLVDLAIGFEEHVRHFVAHVVSITYQNIDTQLLQQLLGDVNDSDFENLCKQYNWTRKVDGSTFISNHEATIKSRNIEEKIEFNDMMSFIRDLSNTPECFHEARSRNCKVQHPEYFPHQSHFHRIQRDSDFEFLNARIPRSTPCRNNAIFLTCTAHIMISMVSSTECCPTNSDIYLNMTVHLTSHMEALPCGQ</sequence>
<dbReference type="Gene3D" id="1.10.10.10">
    <property type="entry name" value="Winged helix-like DNA-binding domain superfamily/Winged helix DNA-binding domain"/>
    <property type="match status" value="1"/>
</dbReference>
<proteinExistence type="inferred from homology"/>
<dbReference type="PANTHER" id="PTHR13022">
    <property type="entry name" value="EUKARYOTIC TRANSLATION INITIATION FACTOR 3 SUBUNIT 11"/>
    <property type="match status" value="1"/>
</dbReference>
<comment type="caution">
    <text evidence="6">The sequence shown here is derived from an EMBL/GenBank/DDBJ whole genome shotgun (WGS) entry which is preliminary data.</text>
</comment>
<evidence type="ECO:0000313" key="6">
    <source>
        <dbReference type="EMBL" id="KAL1232593.1"/>
    </source>
</evidence>
<dbReference type="InterPro" id="IPR036388">
    <property type="entry name" value="WH-like_DNA-bd_sf"/>
</dbReference>
<gene>
    <name evidence="6" type="ORF">TSPI_01748</name>
</gene>
<reference evidence="6 7" key="1">
    <citation type="submission" date="2024-07" db="EMBL/GenBank/DDBJ databases">
        <title>Enhanced genomic and transcriptomic resources for Trichinella pseudospiralis and T. spiralis underpin the discovery of pronounced molecular differences between stages and species.</title>
        <authorList>
            <person name="Pasi K.K."/>
            <person name="La Rosa G."/>
            <person name="Gomez-Morales M.A."/>
            <person name="Tosini F."/>
            <person name="Sumanam S."/>
            <person name="Young N.D."/>
            <person name="Chang B.C."/>
            <person name="Robin G.B."/>
        </authorList>
    </citation>
    <scope>NUCLEOTIDE SEQUENCE [LARGE SCALE GENOMIC DNA]</scope>
    <source>
        <strain evidence="6">ISS534</strain>
    </source>
</reference>